<dbReference type="AlphaFoldDB" id="A0A1J4J9E9"/>
<sequence>MGNDDEYLQPTHPKSIPYFKKNISLTDPCNVQRKRKWNPFIDHFTQLGIIRPKPNVFIKIPKQTLEANKTSNHKKFELASSHYKKDDNIIKYPSSDLLPNLKDQRKENLYNFLLIALKNPHFFIFPKQASFLHQERNSKDQLYHEIFKDLYDNHNATNDFLKSFIDKYPSRPALFADQFGINSKDKSKREVEHLFKKFQLDIIKGANYFSYKLTRIIQNPQSQRIIDSRSENMKEKNDSLPNQKNGSILFNSHHFTVNSHIKTNNLNNNLNNSFNNNLNNDDDRPKVNTINFVSDIEDSIDEMDFRLAIKKTQIMNQKFKKVTMPISNNKRIKPLISSTPSDQGFVNIYTSLPNEKTQILNSTDFVPRLDILSFIGFKISKGIQDQTEFTKQEVLSYQHGKRQISHRHILKKADMYFEKRKQDSSDLYQNANRDNYSMGNRDNSANGNSNPFSEIYHNQKFVTSITKIEFDRDTTSKDNDDKETDLSDSSSTDSFF</sequence>
<feature type="compositionally biased region" description="Low complexity" evidence="1">
    <location>
        <begin position="487"/>
        <end position="496"/>
    </location>
</feature>
<evidence type="ECO:0000313" key="2">
    <source>
        <dbReference type="EMBL" id="OHS94307.1"/>
    </source>
</evidence>
<evidence type="ECO:0000256" key="1">
    <source>
        <dbReference type="SAM" id="MobiDB-lite"/>
    </source>
</evidence>
<accession>A0A1J4J9E9</accession>
<keyword evidence="3" id="KW-1185">Reference proteome</keyword>
<comment type="caution">
    <text evidence="2">The sequence shown here is derived from an EMBL/GenBank/DDBJ whole genome shotgun (WGS) entry which is preliminary data.</text>
</comment>
<gene>
    <name evidence="2" type="ORF">TRFO_39465</name>
</gene>
<dbReference type="RefSeq" id="XP_068347444.1">
    <property type="nucleotide sequence ID" value="XM_068512665.1"/>
</dbReference>
<dbReference type="EMBL" id="MLAK01001327">
    <property type="protein sequence ID" value="OHS94307.1"/>
    <property type="molecule type" value="Genomic_DNA"/>
</dbReference>
<dbReference type="Proteomes" id="UP000179807">
    <property type="component" value="Unassembled WGS sequence"/>
</dbReference>
<protein>
    <submittedName>
        <fullName evidence="2">Uncharacterized protein</fullName>
    </submittedName>
</protein>
<dbReference type="VEuPathDB" id="TrichDB:TRFO_39465"/>
<evidence type="ECO:0000313" key="3">
    <source>
        <dbReference type="Proteomes" id="UP000179807"/>
    </source>
</evidence>
<feature type="region of interest" description="Disordered" evidence="1">
    <location>
        <begin position="429"/>
        <end position="450"/>
    </location>
</feature>
<proteinExistence type="predicted"/>
<name>A0A1J4J9E9_9EUKA</name>
<feature type="region of interest" description="Disordered" evidence="1">
    <location>
        <begin position="472"/>
        <end position="496"/>
    </location>
</feature>
<organism evidence="2 3">
    <name type="scientific">Tritrichomonas foetus</name>
    <dbReference type="NCBI Taxonomy" id="1144522"/>
    <lineage>
        <taxon>Eukaryota</taxon>
        <taxon>Metamonada</taxon>
        <taxon>Parabasalia</taxon>
        <taxon>Tritrichomonadida</taxon>
        <taxon>Tritrichomonadidae</taxon>
        <taxon>Tritrichomonas</taxon>
    </lineage>
</organism>
<reference evidence="2" key="1">
    <citation type="submission" date="2016-10" db="EMBL/GenBank/DDBJ databases">
        <authorList>
            <person name="Benchimol M."/>
            <person name="Almeida L.G."/>
            <person name="Vasconcelos A.T."/>
            <person name="Perreira-Neves A."/>
            <person name="Rosa I.A."/>
            <person name="Tasca T."/>
            <person name="Bogo M.R."/>
            <person name="de Souza W."/>
        </authorList>
    </citation>
    <scope>NUCLEOTIDE SEQUENCE [LARGE SCALE GENOMIC DNA]</scope>
    <source>
        <strain evidence="2">K</strain>
    </source>
</reference>
<dbReference type="GeneID" id="94847369"/>